<keyword evidence="13" id="KW-0175">Coiled coil</keyword>
<evidence type="ECO:0000256" key="8">
    <source>
        <dbReference type="ARBA" id="ARBA00022777"/>
    </source>
</evidence>
<evidence type="ECO:0000256" key="7">
    <source>
        <dbReference type="ARBA" id="ARBA00022741"/>
    </source>
</evidence>
<dbReference type="CDD" id="cd00082">
    <property type="entry name" value="HisKA"/>
    <property type="match status" value="1"/>
</dbReference>
<dbReference type="Proteomes" id="UP000218387">
    <property type="component" value="Chromosome"/>
</dbReference>
<dbReference type="SUPFAM" id="SSF55874">
    <property type="entry name" value="ATPase domain of HSP90 chaperone/DNA topoisomerase II/histidine kinase"/>
    <property type="match status" value="1"/>
</dbReference>
<keyword evidence="4" id="KW-0597">Phosphoprotein</keyword>
<dbReference type="RefSeq" id="WP_096919372.1">
    <property type="nucleotide sequence ID" value="NZ_CABJDW020000004.1"/>
</dbReference>
<evidence type="ECO:0000256" key="11">
    <source>
        <dbReference type="ARBA" id="ARBA00023012"/>
    </source>
</evidence>
<dbReference type="InterPro" id="IPR036097">
    <property type="entry name" value="HisK_dim/P_sf"/>
</dbReference>
<dbReference type="EMBL" id="CP029487">
    <property type="protein sequence ID" value="QCT69912.1"/>
    <property type="molecule type" value="Genomic_DNA"/>
</dbReference>
<feature type="coiled-coil region" evidence="13">
    <location>
        <begin position="127"/>
        <end position="154"/>
    </location>
</feature>
<dbReference type="AlphaFoldDB" id="A0A4P9C5S1"/>
<sequence>MDNPFKRLKRKILIQVLLAALAALAAGWVLMTLFVDGVLQDSFADYVVYVFAHFTSGERAEALYREIFQSNKTLWMAAGYVLLLCAIFYWGMTRFTRYFEEISQGVDALADEKAGDIELPPELDFMEKKMNQVRQSLEKRARDAREAEQRKNDLVVYLAHDIKTPLTSVIGYLNILEEAPDMPLEQRAKYTKITLDKACRLEQLINEFFDITRFNLQTVVLEKEQVHLSYMLMQLVDEFYPIFAAQNKQAELKTDGGIDLEGDADKLARVFNNILKNAVAYSDPDTVIEIEAKRAGEAAVVTFKNRGRTIPPHKLESIFEKFYRLDAARSTASGGAGLGLAIAKEIVLAHGGGIKAESASGLTTFTVTLPLRG</sequence>
<dbReference type="FunFam" id="3.30.565.10:FF:000013">
    <property type="entry name" value="Two-component sensor histidine kinase"/>
    <property type="match status" value="1"/>
</dbReference>
<keyword evidence="9" id="KW-0067">ATP-binding</keyword>
<feature type="domain" description="Histidine kinase" evidence="15">
    <location>
        <begin position="157"/>
        <end position="373"/>
    </location>
</feature>
<evidence type="ECO:0000313" key="17">
    <source>
        <dbReference type="Proteomes" id="UP000218387"/>
    </source>
</evidence>
<keyword evidence="7" id="KW-0547">Nucleotide-binding</keyword>
<evidence type="ECO:0000256" key="4">
    <source>
        <dbReference type="ARBA" id="ARBA00022553"/>
    </source>
</evidence>
<evidence type="ECO:0000256" key="3">
    <source>
        <dbReference type="ARBA" id="ARBA00012438"/>
    </source>
</evidence>
<dbReference type="PANTHER" id="PTHR45453:SF1">
    <property type="entry name" value="PHOSPHATE REGULON SENSOR PROTEIN PHOR"/>
    <property type="match status" value="1"/>
</dbReference>
<dbReference type="SUPFAM" id="SSF47384">
    <property type="entry name" value="Homodimeric domain of signal transducing histidine kinase"/>
    <property type="match status" value="1"/>
</dbReference>
<dbReference type="GO" id="GO:0004721">
    <property type="term" value="F:phosphoprotein phosphatase activity"/>
    <property type="evidence" value="ECO:0007669"/>
    <property type="project" value="TreeGrafter"/>
</dbReference>
<dbReference type="InterPro" id="IPR005467">
    <property type="entry name" value="His_kinase_dom"/>
</dbReference>
<keyword evidence="10 14" id="KW-1133">Transmembrane helix</keyword>
<feature type="transmembrane region" description="Helical" evidence="14">
    <location>
        <begin position="73"/>
        <end position="92"/>
    </location>
</feature>
<comment type="catalytic activity">
    <reaction evidence="1">
        <text>ATP + protein L-histidine = ADP + protein N-phospho-L-histidine.</text>
        <dbReference type="EC" id="2.7.13.3"/>
    </reaction>
</comment>
<dbReference type="SMART" id="SM00388">
    <property type="entry name" value="HisKA"/>
    <property type="match status" value="1"/>
</dbReference>
<name>A0A4P9C5S1_EUBML</name>
<dbReference type="SMART" id="SM00387">
    <property type="entry name" value="HATPase_c"/>
    <property type="match status" value="1"/>
</dbReference>
<dbReference type="Pfam" id="PF00512">
    <property type="entry name" value="HisKA"/>
    <property type="match status" value="1"/>
</dbReference>
<evidence type="ECO:0000313" key="16">
    <source>
        <dbReference type="EMBL" id="QCT69912.1"/>
    </source>
</evidence>
<evidence type="ECO:0000256" key="1">
    <source>
        <dbReference type="ARBA" id="ARBA00000085"/>
    </source>
</evidence>
<evidence type="ECO:0000256" key="5">
    <source>
        <dbReference type="ARBA" id="ARBA00022679"/>
    </source>
</evidence>
<evidence type="ECO:0000256" key="2">
    <source>
        <dbReference type="ARBA" id="ARBA00004370"/>
    </source>
</evidence>
<dbReference type="InterPro" id="IPR003594">
    <property type="entry name" value="HATPase_dom"/>
</dbReference>
<dbReference type="Gene3D" id="3.30.565.10">
    <property type="entry name" value="Histidine kinase-like ATPase, C-terminal domain"/>
    <property type="match status" value="1"/>
</dbReference>
<dbReference type="PRINTS" id="PR00344">
    <property type="entry name" value="BCTRLSENSOR"/>
</dbReference>
<keyword evidence="11" id="KW-0902">Two-component regulatory system</keyword>
<dbReference type="InterPro" id="IPR004358">
    <property type="entry name" value="Sig_transdc_His_kin-like_C"/>
</dbReference>
<evidence type="ECO:0000256" key="10">
    <source>
        <dbReference type="ARBA" id="ARBA00022989"/>
    </source>
</evidence>
<dbReference type="EC" id="2.7.13.3" evidence="3"/>
<feature type="transmembrane region" description="Helical" evidence="14">
    <location>
        <begin position="12"/>
        <end position="35"/>
    </location>
</feature>
<dbReference type="InterPro" id="IPR036890">
    <property type="entry name" value="HATPase_C_sf"/>
</dbReference>
<keyword evidence="12 14" id="KW-0472">Membrane</keyword>
<keyword evidence="6 14" id="KW-0812">Transmembrane</keyword>
<organism evidence="16 17">
    <name type="scientific">Eubacterium maltosivorans</name>
    <dbReference type="NCBI Taxonomy" id="2041044"/>
    <lineage>
        <taxon>Bacteria</taxon>
        <taxon>Bacillati</taxon>
        <taxon>Bacillota</taxon>
        <taxon>Clostridia</taxon>
        <taxon>Eubacteriales</taxon>
        <taxon>Eubacteriaceae</taxon>
        <taxon>Eubacterium</taxon>
    </lineage>
</organism>
<protein>
    <recommendedName>
        <fullName evidence="3">histidine kinase</fullName>
        <ecNumber evidence="3">2.7.13.3</ecNumber>
    </recommendedName>
</protein>
<dbReference type="Gene3D" id="1.10.287.130">
    <property type="match status" value="1"/>
</dbReference>
<keyword evidence="17" id="KW-1185">Reference proteome</keyword>
<dbReference type="GO" id="GO:0000155">
    <property type="term" value="F:phosphorelay sensor kinase activity"/>
    <property type="evidence" value="ECO:0007669"/>
    <property type="project" value="InterPro"/>
</dbReference>
<dbReference type="GO" id="GO:0005886">
    <property type="term" value="C:plasma membrane"/>
    <property type="evidence" value="ECO:0007669"/>
    <property type="project" value="TreeGrafter"/>
</dbReference>
<accession>A0A4P9C5S1</accession>
<evidence type="ECO:0000256" key="14">
    <source>
        <dbReference type="SAM" id="Phobius"/>
    </source>
</evidence>
<evidence type="ECO:0000256" key="6">
    <source>
        <dbReference type="ARBA" id="ARBA00022692"/>
    </source>
</evidence>
<dbReference type="Pfam" id="PF02518">
    <property type="entry name" value="HATPase_c"/>
    <property type="match status" value="1"/>
</dbReference>
<evidence type="ECO:0000256" key="12">
    <source>
        <dbReference type="ARBA" id="ARBA00023136"/>
    </source>
</evidence>
<dbReference type="KEGG" id="emt:CPZ25_000845"/>
<dbReference type="PROSITE" id="PS50109">
    <property type="entry name" value="HIS_KIN"/>
    <property type="match status" value="1"/>
</dbReference>
<reference evidence="16 17" key="1">
    <citation type="submission" date="2018-05" db="EMBL/GenBank/DDBJ databases">
        <title>Genome comparison of Eubacterium sp.</title>
        <authorList>
            <person name="Feng Y."/>
            <person name="Sanchez-Andrea I."/>
            <person name="Stams A.J.M."/>
            <person name="De Vos W.M."/>
        </authorList>
    </citation>
    <scope>NUCLEOTIDE SEQUENCE [LARGE SCALE GENOMIC DNA]</scope>
    <source>
        <strain evidence="16 17">YI</strain>
    </source>
</reference>
<dbReference type="InterPro" id="IPR003661">
    <property type="entry name" value="HisK_dim/P_dom"/>
</dbReference>
<dbReference type="GO" id="GO:0005524">
    <property type="term" value="F:ATP binding"/>
    <property type="evidence" value="ECO:0007669"/>
    <property type="project" value="UniProtKB-KW"/>
</dbReference>
<dbReference type="GO" id="GO:0016036">
    <property type="term" value="P:cellular response to phosphate starvation"/>
    <property type="evidence" value="ECO:0007669"/>
    <property type="project" value="TreeGrafter"/>
</dbReference>
<evidence type="ECO:0000256" key="9">
    <source>
        <dbReference type="ARBA" id="ARBA00022840"/>
    </source>
</evidence>
<gene>
    <name evidence="16" type="ORF">CPZ25_000845</name>
</gene>
<keyword evidence="8 16" id="KW-0418">Kinase</keyword>
<dbReference type="PANTHER" id="PTHR45453">
    <property type="entry name" value="PHOSPHATE REGULON SENSOR PROTEIN PHOR"/>
    <property type="match status" value="1"/>
</dbReference>
<evidence type="ECO:0000259" key="15">
    <source>
        <dbReference type="PROSITE" id="PS50109"/>
    </source>
</evidence>
<proteinExistence type="predicted"/>
<dbReference type="InterPro" id="IPR050351">
    <property type="entry name" value="BphY/WalK/GraS-like"/>
</dbReference>
<evidence type="ECO:0000256" key="13">
    <source>
        <dbReference type="SAM" id="Coils"/>
    </source>
</evidence>
<comment type="subcellular location">
    <subcellularLocation>
        <location evidence="2">Membrane</location>
    </subcellularLocation>
</comment>
<keyword evidence="5" id="KW-0808">Transferase</keyword>